<protein>
    <submittedName>
        <fullName evidence="13">Ion transporter</fullName>
    </submittedName>
</protein>
<evidence type="ECO:0000256" key="5">
    <source>
        <dbReference type="ARBA" id="ARBA00022882"/>
    </source>
</evidence>
<evidence type="ECO:0000256" key="10">
    <source>
        <dbReference type="ARBA" id="ARBA00023303"/>
    </source>
</evidence>
<name>A0A2T4UIL9_9ACTN</name>
<keyword evidence="8 11" id="KW-0472">Membrane</keyword>
<evidence type="ECO:0000313" key="14">
    <source>
        <dbReference type="Proteomes" id="UP000240739"/>
    </source>
</evidence>
<evidence type="ECO:0000256" key="2">
    <source>
        <dbReference type="ARBA" id="ARBA00022448"/>
    </source>
</evidence>
<comment type="subcellular location">
    <subcellularLocation>
        <location evidence="1">Membrane</location>
        <topology evidence="1">Multi-pass membrane protein</topology>
    </subcellularLocation>
</comment>
<keyword evidence="6 11" id="KW-1133">Transmembrane helix</keyword>
<dbReference type="RefSeq" id="WP_107567517.1">
    <property type="nucleotide sequence ID" value="NZ_PYYB01000001.1"/>
</dbReference>
<evidence type="ECO:0000256" key="8">
    <source>
        <dbReference type="ARBA" id="ARBA00023136"/>
    </source>
</evidence>
<feature type="domain" description="Ion transport" evidence="12">
    <location>
        <begin position="14"/>
        <end position="227"/>
    </location>
</feature>
<dbReference type="Gene3D" id="1.20.120.350">
    <property type="entry name" value="Voltage-gated potassium channels. Chain C"/>
    <property type="match status" value="1"/>
</dbReference>
<dbReference type="Pfam" id="PF00520">
    <property type="entry name" value="Ion_trans"/>
    <property type="match status" value="1"/>
</dbReference>
<keyword evidence="14" id="KW-1185">Reference proteome</keyword>
<feature type="transmembrane region" description="Helical" evidence="11">
    <location>
        <begin position="81"/>
        <end position="103"/>
    </location>
</feature>
<keyword evidence="4" id="KW-0106">Calcium</keyword>
<evidence type="ECO:0000256" key="4">
    <source>
        <dbReference type="ARBA" id="ARBA00022837"/>
    </source>
</evidence>
<dbReference type="Gene3D" id="1.10.287.70">
    <property type="match status" value="1"/>
</dbReference>
<evidence type="ECO:0000256" key="6">
    <source>
        <dbReference type="ARBA" id="ARBA00022989"/>
    </source>
</evidence>
<dbReference type="InterPro" id="IPR005821">
    <property type="entry name" value="Ion_trans_dom"/>
</dbReference>
<dbReference type="SUPFAM" id="SSF81324">
    <property type="entry name" value="Voltage-gated potassium channels"/>
    <property type="match status" value="1"/>
</dbReference>
<evidence type="ECO:0000313" key="13">
    <source>
        <dbReference type="EMBL" id="PTL59081.1"/>
    </source>
</evidence>
<feature type="transmembrane region" description="Helical" evidence="11">
    <location>
        <begin position="12"/>
        <end position="31"/>
    </location>
</feature>
<feature type="transmembrane region" description="Helical" evidence="11">
    <location>
        <begin position="198"/>
        <end position="219"/>
    </location>
</feature>
<proteinExistence type="predicted"/>
<evidence type="ECO:0000256" key="9">
    <source>
        <dbReference type="ARBA" id="ARBA00023180"/>
    </source>
</evidence>
<dbReference type="InterPro" id="IPR050599">
    <property type="entry name" value="VDCC_alpha-1_subunit"/>
</dbReference>
<dbReference type="GO" id="GO:0008331">
    <property type="term" value="F:high voltage-gated calcium channel activity"/>
    <property type="evidence" value="ECO:0007669"/>
    <property type="project" value="TreeGrafter"/>
</dbReference>
<keyword evidence="10" id="KW-0407">Ion channel</keyword>
<organism evidence="13 14">
    <name type="scientific">Paraconexibacter algicola</name>
    <dbReference type="NCBI Taxonomy" id="2133960"/>
    <lineage>
        <taxon>Bacteria</taxon>
        <taxon>Bacillati</taxon>
        <taxon>Actinomycetota</taxon>
        <taxon>Thermoleophilia</taxon>
        <taxon>Solirubrobacterales</taxon>
        <taxon>Paraconexibacteraceae</taxon>
        <taxon>Paraconexibacter</taxon>
    </lineage>
</organism>
<gene>
    <name evidence="13" type="ORF">C7Y72_05185</name>
</gene>
<evidence type="ECO:0000259" key="12">
    <source>
        <dbReference type="Pfam" id="PF00520"/>
    </source>
</evidence>
<dbReference type="GO" id="GO:0005891">
    <property type="term" value="C:voltage-gated calcium channel complex"/>
    <property type="evidence" value="ECO:0007669"/>
    <property type="project" value="TreeGrafter"/>
</dbReference>
<comment type="caution">
    <text evidence="13">The sequence shown here is derived from an EMBL/GenBank/DDBJ whole genome shotgun (WGS) entry which is preliminary data.</text>
</comment>
<accession>A0A2T4UIL9</accession>
<dbReference type="PANTHER" id="PTHR45628">
    <property type="entry name" value="VOLTAGE-DEPENDENT CALCIUM CHANNEL TYPE A SUBUNIT ALPHA-1"/>
    <property type="match status" value="1"/>
</dbReference>
<dbReference type="Proteomes" id="UP000240739">
    <property type="component" value="Unassembled WGS sequence"/>
</dbReference>
<evidence type="ECO:0000256" key="1">
    <source>
        <dbReference type="ARBA" id="ARBA00004141"/>
    </source>
</evidence>
<dbReference type="PANTHER" id="PTHR45628:SF7">
    <property type="entry name" value="VOLTAGE-DEPENDENT CALCIUM CHANNEL TYPE A SUBUNIT ALPHA-1"/>
    <property type="match status" value="1"/>
</dbReference>
<keyword evidence="5" id="KW-0851">Voltage-gated channel</keyword>
<evidence type="ECO:0000256" key="7">
    <source>
        <dbReference type="ARBA" id="ARBA00023065"/>
    </source>
</evidence>
<dbReference type="EMBL" id="PYYB01000001">
    <property type="protein sequence ID" value="PTL59081.1"/>
    <property type="molecule type" value="Genomic_DNA"/>
</dbReference>
<evidence type="ECO:0000256" key="11">
    <source>
        <dbReference type="SAM" id="Phobius"/>
    </source>
</evidence>
<dbReference type="AlphaFoldDB" id="A0A2T4UIL9"/>
<keyword evidence="9" id="KW-0325">Glycoprotein</keyword>
<dbReference type="OrthoDB" id="5297065at2"/>
<feature type="transmembrane region" description="Helical" evidence="11">
    <location>
        <begin position="132"/>
        <end position="154"/>
    </location>
</feature>
<reference evidence="13 14" key="1">
    <citation type="submission" date="2018-03" db="EMBL/GenBank/DDBJ databases">
        <title>Aquarubrobacter algicola gen. nov., sp. nov., a novel actinobacterium isolated from shallow eutrophic lake during the end of cyanobacterial harmful algal blooms.</title>
        <authorList>
            <person name="Chun S.J."/>
        </authorList>
    </citation>
    <scope>NUCLEOTIDE SEQUENCE [LARGE SCALE GENOMIC DNA]</scope>
    <source>
        <strain evidence="13 14">Seoho-28</strain>
    </source>
</reference>
<keyword evidence="2" id="KW-0813">Transport</keyword>
<dbReference type="GO" id="GO:0098703">
    <property type="term" value="P:calcium ion import across plasma membrane"/>
    <property type="evidence" value="ECO:0007669"/>
    <property type="project" value="TreeGrafter"/>
</dbReference>
<keyword evidence="3 11" id="KW-0812">Transmembrane</keyword>
<keyword evidence="7" id="KW-0406">Ion transport</keyword>
<dbReference type="InterPro" id="IPR027359">
    <property type="entry name" value="Volt_channel_dom_sf"/>
</dbReference>
<evidence type="ECO:0000256" key="3">
    <source>
        <dbReference type="ARBA" id="ARBA00022692"/>
    </source>
</evidence>
<sequence length="278" mass="30640">MSERCRRLTESTRFEAGMLVVILLNAVVLGLETFESVVDDAGDLLHVLDKAFLAIFTVELALRLGAVRGRPGAFFSSGWNTFDFVVVAASFIPGLNASLLRLVRLARVVRVVRFLPDLRVIVAAVGRSVPGVASLAVGTALLVYVYGMAGWLIFDTHDPDNYGDVAQSMLTFFVMLTLENLPDNLEMGQELSAWTVPFFISYVLLASFLVFNLFIGIVLNSMEEARAADHQRQRERDRAAAAATESTEDDAIVAVEDRIDELRAALDALTQELADRRR</sequence>